<keyword evidence="3" id="KW-1185">Reference proteome</keyword>
<name>A0A0J6G8I2_PSEDM</name>
<accession>A0A0J6G8I2</accession>
<keyword evidence="1" id="KW-0732">Signal</keyword>
<sequence>MDNCRLAIGTSLVFALNGVSLAAVPLGQGVIQFHGSIVEPGCITNVRMSSTFEFKRCPSPQLGSAVNVHSVEPVSSVSAAGHSSVKVKLLAASSPDGRYYNQQYELVDGSGKPVLSGSYLITLTLP</sequence>
<dbReference type="EMBL" id="FNUD01000002">
    <property type="protein sequence ID" value="SEF01498.1"/>
    <property type="molecule type" value="Genomic_DNA"/>
</dbReference>
<dbReference type="PATRIC" id="fig|882211.3.peg.3883"/>
<reference evidence="2" key="1">
    <citation type="submission" date="2016-10" db="EMBL/GenBank/DDBJ databases">
        <authorList>
            <person name="Varghese N."/>
            <person name="Submissions S."/>
        </authorList>
    </citation>
    <scope>NUCLEOTIDE SEQUENCE [LARGE SCALE GENOMIC DNA]</scope>
    <source>
        <strain evidence="2">LMG 25555</strain>
    </source>
</reference>
<gene>
    <name evidence="2" type="ORF">SAMN04489800_3607</name>
</gene>
<evidence type="ECO:0000313" key="3">
    <source>
        <dbReference type="Proteomes" id="UP000183613"/>
    </source>
</evidence>
<dbReference type="OrthoDB" id="7011214at2"/>
<feature type="chain" id="PRO_5009777076" description="Type 1 fimbrial protein" evidence="1">
    <location>
        <begin position="23"/>
        <end position="126"/>
    </location>
</feature>
<dbReference type="AlphaFoldDB" id="A0A0J6G8I2"/>
<protein>
    <recommendedName>
        <fullName evidence="4">Type 1 fimbrial protein</fullName>
    </recommendedName>
</protein>
<dbReference type="Proteomes" id="UP000183613">
    <property type="component" value="Unassembled WGS sequence"/>
</dbReference>
<organism evidence="2 3">
    <name type="scientific">Pseudomonas deceptionensis</name>
    <dbReference type="NCBI Taxonomy" id="882211"/>
    <lineage>
        <taxon>Bacteria</taxon>
        <taxon>Pseudomonadati</taxon>
        <taxon>Pseudomonadota</taxon>
        <taxon>Gammaproteobacteria</taxon>
        <taxon>Pseudomonadales</taxon>
        <taxon>Pseudomonadaceae</taxon>
        <taxon>Pseudomonas</taxon>
    </lineage>
</organism>
<evidence type="ECO:0000256" key="1">
    <source>
        <dbReference type="SAM" id="SignalP"/>
    </source>
</evidence>
<evidence type="ECO:0008006" key="4">
    <source>
        <dbReference type="Google" id="ProtNLM"/>
    </source>
</evidence>
<comment type="caution">
    <text evidence="2">The sequence shown here is derived from an EMBL/GenBank/DDBJ whole genome shotgun (WGS) entry which is preliminary data.</text>
</comment>
<dbReference type="RefSeq" id="WP_048361516.1">
    <property type="nucleotide sequence ID" value="NZ_FNUD01000002.1"/>
</dbReference>
<proteinExistence type="predicted"/>
<feature type="signal peptide" evidence="1">
    <location>
        <begin position="1"/>
        <end position="22"/>
    </location>
</feature>
<evidence type="ECO:0000313" key="2">
    <source>
        <dbReference type="EMBL" id="SEF01498.1"/>
    </source>
</evidence>